<dbReference type="Pfam" id="PF14490">
    <property type="entry name" value="HHH_RecD2"/>
    <property type="match status" value="1"/>
</dbReference>
<dbReference type="SUPFAM" id="SSF52540">
    <property type="entry name" value="P-loop containing nucleoside triphosphate hydrolases"/>
    <property type="match status" value="2"/>
</dbReference>
<evidence type="ECO:0000256" key="2">
    <source>
        <dbReference type="ARBA" id="ARBA00022840"/>
    </source>
</evidence>
<comment type="caution">
    <text evidence="6">The sequence shown here is derived from an EMBL/GenBank/DDBJ whole genome shotgun (WGS) entry which is preliminary data.</text>
</comment>
<dbReference type="Pfam" id="PF13538">
    <property type="entry name" value="UvrD_C_2"/>
    <property type="match status" value="1"/>
</dbReference>
<dbReference type="InterPro" id="IPR027785">
    <property type="entry name" value="UvrD-like_helicase_C"/>
</dbReference>
<dbReference type="GO" id="GO:0005524">
    <property type="term" value="F:ATP binding"/>
    <property type="evidence" value="ECO:0007669"/>
    <property type="project" value="UniProtKB-KW"/>
</dbReference>
<dbReference type="InterPro" id="IPR041451">
    <property type="entry name" value="RecD2_SH13"/>
</dbReference>
<dbReference type="InterPro" id="IPR050534">
    <property type="entry name" value="Coronavir_polyprotein_1ab"/>
</dbReference>
<evidence type="ECO:0000313" key="6">
    <source>
        <dbReference type="EMBL" id="PED16477.1"/>
    </source>
</evidence>
<feature type="domain" description="ATP-dependent RecD2 DNA helicase-like helix-hairpin-helix" evidence="4">
    <location>
        <begin position="150"/>
        <end position="240"/>
    </location>
</feature>
<dbReference type="InterPro" id="IPR027417">
    <property type="entry name" value="P-loop_NTPase"/>
</dbReference>
<organism evidence="6 7">
    <name type="scientific">Bacillus thuringiensis</name>
    <dbReference type="NCBI Taxonomy" id="1428"/>
    <lineage>
        <taxon>Bacteria</taxon>
        <taxon>Bacillati</taxon>
        <taxon>Bacillota</taxon>
        <taxon>Bacilli</taxon>
        <taxon>Bacillales</taxon>
        <taxon>Bacillaceae</taxon>
        <taxon>Bacillus</taxon>
        <taxon>Bacillus cereus group</taxon>
    </lineage>
</organism>
<feature type="domain" description="UvrD-like helicase C-terminal" evidence="3">
    <location>
        <begin position="659"/>
        <end position="707"/>
    </location>
</feature>
<accession>A0A9X6U4Y7</accession>
<protein>
    <recommendedName>
        <fullName evidence="8">AAA family ATPase</fullName>
    </recommendedName>
</protein>
<evidence type="ECO:0000313" key="7">
    <source>
        <dbReference type="Proteomes" id="UP000220127"/>
    </source>
</evidence>
<dbReference type="PANTHER" id="PTHR43788:SF6">
    <property type="entry name" value="DNA HELICASE B"/>
    <property type="match status" value="1"/>
</dbReference>
<feature type="domain" description="ATP-dependent RecD2 DNA helicase SH3" evidence="5">
    <location>
        <begin position="565"/>
        <end position="641"/>
    </location>
</feature>
<evidence type="ECO:0000259" key="3">
    <source>
        <dbReference type="Pfam" id="PF13538"/>
    </source>
</evidence>
<dbReference type="EMBL" id="NVMD01000002">
    <property type="protein sequence ID" value="PED16477.1"/>
    <property type="molecule type" value="Genomic_DNA"/>
</dbReference>
<proteinExistence type="predicted"/>
<sequence length="744" mass="84665">MEETIELVVTPVKKVFYNDESAYGIYGFDVGFEDYGKVRRNPYGNITAKGTMPELELEHKYVAVLKEYKDMKYGHGYIVESIKKEIPTTAEGQREFLKHLTSAKLVDSIFEAYPDTDVIQLIHNDEFDIDKVKGVGKVTYEKLKKKVEENLELQEALSWLGKYGIKYNMVVKLVKEFKSPLILIQQLEENPYLLTKVKGMGFIKTDSIALQMGVEHDSPHRIRACIVHCIEQENQSGNAYIKKQLLLQEAQGLLQLNRSVISKELMKFLNIEKSPIICIDEEKVSLTKIYKAEEYVADKLTSILYSSKEVANFDVEKFLKRYCKDNKVKLTEEQRTFFHRFAKYNVNFLIGYAGTGKSFMQKILLSMLQELKLKYRLLSPTGKAAKVLTRYTGVQASTIHRALAIHDSEDGQPSPIEEDVILVDESSMCDVYLVQQLLRAMTNPATRIIFIGDDFQLPSVQVGNFLFDCINSGIFPVTKLTQVFRQQEGGVLDVATNIRQQNSFVSSGVEGKVRFGTDMILHAVESAHIEDGYKYYYKRALTDYNPEDIMVLSPTRKGQLGVGEINRKLQEIVNPPNFFKKEHQVSRKDGDVIFRVGDYIMNVKNTYKLEVTPETFVDVFNGDTGKIVDIDKNNKVIIIDFDDCDGVPIKFEDIDKLMHCYGITIHKSQGSGAKVVIMITDKAHTFQINANLLYTGVTRTQERLVLLSQAKTINAGIKKVASMKRNSFLGQLIEERKQLEQSAA</sequence>
<dbReference type="Pfam" id="PF18335">
    <property type="entry name" value="SH3_13"/>
    <property type="match status" value="1"/>
</dbReference>
<dbReference type="Gene3D" id="1.10.10.2220">
    <property type="match status" value="1"/>
</dbReference>
<dbReference type="CDD" id="cd18809">
    <property type="entry name" value="SF1_C_RecD"/>
    <property type="match status" value="1"/>
</dbReference>
<reference evidence="6 7" key="1">
    <citation type="submission" date="2017-09" db="EMBL/GenBank/DDBJ databases">
        <title>Large-scale bioinformatics analysis of Bacillus genomes uncovers conserved roles of natural products in bacterial physiology.</title>
        <authorList>
            <consortium name="Agbiome Team Llc"/>
            <person name="Bleich R.M."/>
            <person name="Grubbs K.J."/>
            <person name="Santa Maria K.C."/>
            <person name="Allen S.E."/>
            <person name="Farag S."/>
            <person name="Shank E.A."/>
            <person name="Bowers A."/>
        </authorList>
    </citation>
    <scope>NUCLEOTIDE SEQUENCE [LARGE SCALE GENOMIC DNA]</scope>
    <source>
        <strain evidence="6 7">AFS094940</strain>
    </source>
</reference>
<dbReference type="GO" id="GO:0003678">
    <property type="term" value="F:DNA helicase activity"/>
    <property type="evidence" value="ECO:0007669"/>
    <property type="project" value="UniProtKB-ARBA"/>
</dbReference>
<keyword evidence="1" id="KW-0547">Nucleotide-binding</keyword>
<dbReference type="RefSeq" id="WP_097877145.1">
    <property type="nucleotide sequence ID" value="NZ_JAUORE010000003.1"/>
</dbReference>
<keyword evidence="2" id="KW-0067">ATP-binding</keyword>
<evidence type="ECO:0008006" key="8">
    <source>
        <dbReference type="Google" id="ProtNLM"/>
    </source>
</evidence>
<dbReference type="InterPro" id="IPR029493">
    <property type="entry name" value="RecD2-like_HHH"/>
</dbReference>
<gene>
    <name evidence="6" type="ORF">CON01_01090</name>
</gene>
<dbReference type="Pfam" id="PF13604">
    <property type="entry name" value="AAA_30"/>
    <property type="match status" value="1"/>
</dbReference>
<name>A0A9X6U4Y7_BACTU</name>
<dbReference type="Gene3D" id="3.40.50.300">
    <property type="entry name" value="P-loop containing nucleotide triphosphate hydrolases"/>
    <property type="match status" value="2"/>
</dbReference>
<dbReference type="Proteomes" id="UP000220127">
    <property type="component" value="Unassembled WGS sequence"/>
</dbReference>
<dbReference type="PANTHER" id="PTHR43788">
    <property type="entry name" value="DNA2/NAM7 HELICASE FAMILY MEMBER"/>
    <property type="match status" value="1"/>
</dbReference>
<evidence type="ECO:0000256" key="1">
    <source>
        <dbReference type="ARBA" id="ARBA00022741"/>
    </source>
</evidence>
<dbReference type="AlphaFoldDB" id="A0A9X6U4Y7"/>
<dbReference type="CDD" id="cd17933">
    <property type="entry name" value="DEXSc_RecD-like"/>
    <property type="match status" value="1"/>
</dbReference>
<evidence type="ECO:0000259" key="4">
    <source>
        <dbReference type="Pfam" id="PF14490"/>
    </source>
</evidence>
<dbReference type="Gene3D" id="2.30.30.940">
    <property type="match status" value="1"/>
</dbReference>
<evidence type="ECO:0000259" key="5">
    <source>
        <dbReference type="Pfam" id="PF18335"/>
    </source>
</evidence>